<dbReference type="PANTHER" id="PTHR30624:SF4">
    <property type="entry name" value="METALLOPROTEASE TLDD"/>
    <property type="match status" value="1"/>
</dbReference>
<keyword evidence="2" id="KW-0645">Protease</keyword>
<feature type="domain" description="Metalloprotease TldD/E N-terminal" evidence="5">
    <location>
        <begin position="44"/>
        <end position="108"/>
    </location>
</feature>
<evidence type="ECO:0000256" key="1">
    <source>
        <dbReference type="ARBA" id="ARBA00005836"/>
    </source>
</evidence>
<dbReference type="Pfam" id="PF19289">
    <property type="entry name" value="PmbA_TldD_3rd"/>
    <property type="match status" value="1"/>
</dbReference>
<sequence>MIAVEPTLARLATARAALLEPFGLSEASLTQALRLITEHRVDDADLYFQTTRAEGWSLEEGIVKSGSFSIDQGVGVRAVAGEKTAFAYSDDISLDSLLDAARTVRTIAAAGQSKKVKVPSQSRVAGSRELYGVADPIASLDSAAKVALLERTEKLARAKDPRVAQVMAGLAAEHEVVLIARADGTLAADVRPLVRLSITVIAESNGRREVGSGGGGGRFGLGLFTDEMIASYVEQAVHAALTNLDSRPAPAGEMTVVVGPGWPGVLLHEAVGHGLEGDFNRKGSSAFSGRIGQRVAAKGVTVLDDGTLPDRRGSLNVDDEGCASQRNVLIEDGILKGYIQDAMNARLMKTAPTGNGRRESYAHVPMPRMTNTYMLGGKNDPKEIVASIKKGLYATNFGGGQVDITSGKFVFSASEAYWVENGRILYPVKGATLIGNGPDALTRVSMIGNDMQLDTGVGVCGKEGQSVPVGVGQPTLRIDGLTVGGTA</sequence>
<dbReference type="RefSeq" id="WP_268147676.1">
    <property type="nucleotide sequence ID" value="NZ_JAPPUW010000003.1"/>
</dbReference>
<dbReference type="InterPro" id="IPR025502">
    <property type="entry name" value="TldD"/>
</dbReference>
<gene>
    <name evidence="8" type="primary">tldD</name>
    <name evidence="8" type="ORF">EXJ73_12735</name>
</gene>
<evidence type="ECO:0000313" key="8">
    <source>
        <dbReference type="EMBL" id="MDG0863332.1"/>
    </source>
</evidence>
<dbReference type="PANTHER" id="PTHR30624">
    <property type="entry name" value="UNCHARACTERIZED PROTEIN TLDD AND PMBA"/>
    <property type="match status" value="1"/>
</dbReference>
<evidence type="ECO:0000313" key="9">
    <source>
        <dbReference type="Proteomes" id="UP001152766"/>
    </source>
</evidence>
<dbReference type="NCBIfam" id="NF008006">
    <property type="entry name" value="PRK10735.1"/>
    <property type="match status" value="1"/>
</dbReference>
<comment type="similarity">
    <text evidence="1">Belongs to the peptidase U62 family.</text>
</comment>
<accession>A0A9X4LGZ9</accession>
<dbReference type="Pfam" id="PF19290">
    <property type="entry name" value="PmbA_TldD_2nd"/>
    <property type="match status" value="1"/>
</dbReference>
<dbReference type="GO" id="GO:0005829">
    <property type="term" value="C:cytosol"/>
    <property type="evidence" value="ECO:0007669"/>
    <property type="project" value="TreeGrafter"/>
</dbReference>
<feature type="domain" description="Metalloprotease TldD/E central" evidence="7">
    <location>
        <begin position="136"/>
        <end position="244"/>
    </location>
</feature>
<dbReference type="InterPro" id="IPR036059">
    <property type="entry name" value="TldD/PmbA_sf"/>
</dbReference>
<dbReference type="InterPro" id="IPR045570">
    <property type="entry name" value="Metalloprtase-TldD/E_cen_dom"/>
</dbReference>
<keyword evidence="9" id="KW-1185">Reference proteome</keyword>
<dbReference type="EMBL" id="SGUG01000016">
    <property type="protein sequence ID" value="MDG0863332.1"/>
    <property type="molecule type" value="Genomic_DNA"/>
</dbReference>
<evidence type="ECO:0000259" key="5">
    <source>
        <dbReference type="Pfam" id="PF01523"/>
    </source>
</evidence>
<dbReference type="InterPro" id="IPR002510">
    <property type="entry name" value="Metalloprtase-TldD/E_N"/>
</dbReference>
<feature type="domain" description="Metalloprotease TldD/E C-terminal" evidence="6">
    <location>
        <begin position="252"/>
        <end position="485"/>
    </location>
</feature>
<dbReference type="SUPFAM" id="SSF111283">
    <property type="entry name" value="Putative modulator of DNA gyrase, PmbA/TldD"/>
    <property type="match status" value="1"/>
</dbReference>
<reference evidence="8" key="1">
    <citation type="submission" date="2019-02" db="EMBL/GenBank/DDBJ databases">
        <title>Draft genome of the type strain Pelomonas aquatica CCUG 52575T.</title>
        <authorList>
            <person name="Gomila M."/>
            <person name="Lalucat J."/>
        </authorList>
    </citation>
    <scope>NUCLEOTIDE SEQUENCE</scope>
    <source>
        <strain evidence="8">CCUG 52575</strain>
    </source>
</reference>
<dbReference type="Proteomes" id="UP001152766">
    <property type="component" value="Unassembled WGS sequence"/>
</dbReference>
<comment type="caution">
    <text evidence="8">The sequence shown here is derived from an EMBL/GenBank/DDBJ whole genome shotgun (WGS) entry which is preliminary data.</text>
</comment>
<name>A0A9X4LGZ9_9BURK</name>
<evidence type="ECO:0000256" key="2">
    <source>
        <dbReference type="ARBA" id="ARBA00022670"/>
    </source>
</evidence>
<evidence type="ECO:0000259" key="7">
    <source>
        <dbReference type="Pfam" id="PF19290"/>
    </source>
</evidence>
<dbReference type="GO" id="GO:0006508">
    <property type="term" value="P:proteolysis"/>
    <property type="evidence" value="ECO:0007669"/>
    <property type="project" value="UniProtKB-KW"/>
</dbReference>
<evidence type="ECO:0000256" key="4">
    <source>
        <dbReference type="ARBA" id="ARBA00023049"/>
    </source>
</evidence>
<dbReference type="Gene3D" id="3.30.2290.10">
    <property type="entry name" value="PmbA/TldD superfamily"/>
    <property type="match status" value="1"/>
</dbReference>
<organism evidence="8 9">
    <name type="scientific">Pelomonas aquatica</name>
    <dbReference type="NCBI Taxonomy" id="431058"/>
    <lineage>
        <taxon>Bacteria</taxon>
        <taxon>Pseudomonadati</taxon>
        <taxon>Pseudomonadota</taxon>
        <taxon>Betaproteobacteria</taxon>
        <taxon>Burkholderiales</taxon>
        <taxon>Sphaerotilaceae</taxon>
        <taxon>Roseateles</taxon>
    </lineage>
</organism>
<evidence type="ECO:0000256" key="3">
    <source>
        <dbReference type="ARBA" id="ARBA00022801"/>
    </source>
</evidence>
<protein>
    <submittedName>
        <fullName evidence="8">Metalloprotease TldD</fullName>
    </submittedName>
</protein>
<evidence type="ECO:0000259" key="6">
    <source>
        <dbReference type="Pfam" id="PF19289"/>
    </source>
</evidence>
<dbReference type="InterPro" id="IPR045569">
    <property type="entry name" value="Metalloprtase-TldD/E_C"/>
</dbReference>
<dbReference type="AlphaFoldDB" id="A0A9X4LGZ9"/>
<dbReference type="InterPro" id="IPR051463">
    <property type="entry name" value="Peptidase_U62_metallo"/>
</dbReference>
<keyword evidence="4 8" id="KW-0482">Metalloprotease</keyword>
<dbReference type="InterPro" id="IPR035068">
    <property type="entry name" value="TldD/PmbA_N"/>
</dbReference>
<dbReference type="GO" id="GO:0008237">
    <property type="term" value="F:metallopeptidase activity"/>
    <property type="evidence" value="ECO:0007669"/>
    <property type="project" value="UniProtKB-KW"/>
</dbReference>
<dbReference type="PIRSF" id="PIRSF004919">
    <property type="entry name" value="TldD"/>
    <property type="match status" value="1"/>
</dbReference>
<proteinExistence type="inferred from homology"/>
<keyword evidence="3" id="KW-0378">Hydrolase</keyword>
<dbReference type="Pfam" id="PF01523">
    <property type="entry name" value="PmbA_TldD_1st"/>
    <property type="match status" value="1"/>
</dbReference>